<gene>
    <name evidence="2" type="ORF">TCHU04912_LOCUS5730</name>
</gene>
<organism evidence="2">
    <name type="scientific">Tetraselmis chuii</name>
    <dbReference type="NCBI Taxonomy" id="63592"/>
    <lineage>
        <taxon>Eukaryota</taxon>
        <taxon>Viridiplantae</taxon>
        <taxon>Chlorophyta</taxon>
        <taxon>core chlorophytes</taxon>
        <taxon>Chlorodendrophyceae</taxon>
        <taxon>Chlorodendrales</taxon>
        <taxon>Chlorodendraceae</taxon>
        <taxon>Tetraselmis</taxon>
    </lineage>
</organism>
<accession>A0A7S1X192</accession>
<dbReference type="NCBIfam" id="TIGR00090">
    <property type="entry name" value="rsfS_iojap_ybeB"/>
    <property type="match status" value="1"/>
</dbReference>
<name>A0A7S1X192_9CHLO</name>
<dbReference type="AlphaFoldDB" id="A0A7S1X192"/>
<evidence type="ECO:0000256" key="1">
    <source>
        <dbReference type="ARBA" id="ARBA00010574"/>
    </source>
</evidence>
<dbReference type="EMBL" id="HBGG01011279">
    <property type="protein sequence ID" value="CAD9203495.1"/>
    <property type="molecule type" value="Transcribed_RNA"/>
</dbReference>
<reference evidence="2" key="1">
    <citation type="submission" date="2021-01" db="EMBL/GenBank/DDBJ databases">
        <authorList>
            <person name="Corre E."/>
            <person name="Pelletier E."/>
            <person name="Niang G."/>
            <person name="Scheremetjew M."/>
            <person name="Finn R."/>
            <person name="Kale V."/>
            <person name="Holt S."/>
            <person name="Cochrane G."/>
            <person name="Meng A."/>
            <person name="Brown T."/>
            <person name="Cohen L."/>
        </authorList>
    </citation>
    <scope>NUCLEOTIDE SEQUENCE</scope>
    <source>
        <strain evidence="2">PLY429</strain>
    </source>
</reference>
<dbReference type="GO" id="GO:0043023">
    <property type="term" value="F:ribosomal large subunit binding"/>
    <property type="evidence" value="ECO:0007669"/>
    <property type="project" value="TreeGrafter"/>
</dbReference>
<dbReference type="PANTHER" id="PTHR21043">
    <property type="entry name" value="IOJAP SUPERFAMILY ORTHOLOG"/>
    <property type="match status" value="1"/>
</dbReference>
<dbReference type="Pfam" id="PF02410">
    <property type="entry name" value="RsfS"/>
    <property type="match status" value="1"/>
</dbReference>
<dbReference type="SUPFAM" id="SSF81301">
    <property type="entry name" value="Nucleotidyltransferase"/>
    <property type="match status" value="1"/>
</dbReference>
<dbReference type="InterPro" id="IPR043519">
    <property type="entry name" value="NT_sf"/>
</dbReference>
<comment type="similarity">
    <text evidence="1">Belongs to the Iojap/RsfS family.</text>
</comment>
<dbReference type="InterPro" id="IPR004394">
    <property type="entry name" value="Iojap/RsfS/C7orf30"/>
</dbReference>
<protein>
    <recommendedName>
        <fullName evidence="3">Ribosomal silencing factor RsfS</fullName>
    </recommendedName>
</protein>
<dbReference type="PANTHER" id="PTHR21043:SF0">
    <property type="entry name" value="MITOCHONDRIAL ASSEMBLY OF RIBOSOMAL LARGE SUBUNIT PROTEIN 1"/>
    <property type="match status" value="1"/>
</dbReference>
<sequence>MGELLDVARASPTPPDWELLDDEDADEQRVFARVFSPEEVAEILVKARTQDVTIVDLRGVGEMRFTDYFVVATARSDRHLMASAGAVVYSLKQRCMEVVPGKAPTVEGDVGSKWVCVDAGSIVAHVFLGDEARDHFDLEGLWYGLGAPIVRIEQPETIHTIDTMRLESEG</sequence>
<proteinExistence type="inferred from homology"/>
<evidence type="ECO:0008006" key="3">
    <source>
        <dbReference type="Google" id="ProtNLM"/>
    </source>
</evidence>
<dbReference type="GO" id="GO:0017148">
    <property type="term" value="P:negative regulation of translation"/>
    <property type="evidence" value="ECO:0007669"/>
    <property type="project" value="TreeGrafter"/>
</dbReference>
<evidence type="ECO:0000313" key="2">
    <source>
        <dbReference type="EMBL" id="CAD9203495.1"/>
    </source>
</evidence>
<dbReference type="Gene3D" id="3.30.460.10">
    <property type="entry name" value="Beta Polymerase, domain 2"/>
    <property type="match status" value="1"/>
</dbReference>
<dbReference type="GO" id="GO:0090071">
    <property type="term" value="P:negative regulation of ribosome biogenesis"/>
    <property type="evidence" value="ECO:0007669"/>
    <property type="project" value="TreeGrafter"/>
</dbReference>